<dbReference type="GO" id="GO:0016491">
    <property type="term" value="F:oxidoreductase activity"/>
    <property type="evidence" value="ECO:0007669"/>
    <property type="project" value="UniProtKB-KW"/>
</dbReference>
<dbReference type="Pfam" id="PF14226">
    <property type="entry name" value="DIOX_N"/>
    <property type="match status" value="1"/>
</dbReference>
<dbReference type="OrthoDB" id="288590at2759"/>
<dbReference type="InterPro" id="IPR005123">
    <property type="entry name" value="Oxoglu/Fe-dep_dioxygenase_dom"/>
</dbReference>
<evidence type="ECO:0000313" key="6">
    <source>
        <dbReference type="Proteomes" id="UP000483672"/>
    </source>
</evidence>
<dbReference type="GO" id="GO:0046872">
    <property type="term" value="F:metal ion binding"/>
    <property type="evidence" value="ECO:0007669"/>
    <property type="project" value="UniProtKB-KW"/>
</dbReference>
<dbReference type="Proteomes" id="UP000614610">
    <property type="component" value="Unassembled WGS sequence"/>
</dbReference>
<sequence>MTSTTKTLIRGTEIDVARLETISFKKLVEKNEDECARLYKAAQSPGFFLLDVKDLKKHVADIQQVYALTEQYFSQPEEAKLEDFRPCDEFRGYKDYKGANVSTFEVLRDEVDQTASLPKAFQPNTGIISRFVSDSQNIVTTIAARLSELLWPGSQNCLEGYYRPTEPSKTSLKVIRGPMLEKVADVGDNTHTDGGILTLMYCDKWTTQIELPDSEIWGWVNPLPEHAIVNVGDALQILSGGRLRSCKHRVSQVGDGAEERWAITYFLRPADGVNPAVI</sequence>
<dbReference type="GO" id="GO:0044283">
    <property type="term" value="P:small molecule biosynthetic process"/>
    <property type="evidence" value="ECO:0007669"/>
    <property type="project" value="UniProtKB-ARBA"/>
</dbReference>
<comment type="caution">
    <text evidence="4">The sequence shown here is derived from an EMBL/GenBank/DDBJ whole genome shotgun (WGS) entry which is preliminary data.</text>
</comment>
<name>A0A6G1LSI4_ORBOL</name>
<evidence type="ECO:0000256" key="2">
    <source>
        <dbReference type="RuleBase" id="RU003682"/>
    </source>
</evidence>
<dbReference type="Gene3D" id="2.60.120.330">
    <property type="entry name" value="B-lactam Antibiotic, Isopenicillin N Synthase, Chain"/>
    <property type="match status" value="1"/>
</dbReference>
<reference evidence="4 6" key="1">
    <citation type="submission" date="2019-06" db="EMBL/GenBank/DDBJ databases">
        <authorList>
            <person name="Palmer J.M."/>
        </authorList>
    </citation>
    <scope>NUCLEOTIDE SEQUENCE [LARGE SCALE GENOMIC DNA]</scope>
    <source>
        <strain evidence="4 6">TWF191</strain>
        <strain evidence="5">TWF679</strain>
    </source>
</reference>
<keyword evidence="2" id="KW-0560">Oxidoreductase</keyword>
<feature type="domain" description="Fe2OG dioxygenase" evidence="3">
    <location>
        <begin position="168"/>
        <end position="269"/>
    </location>
</feature>
<dbReference type="InterPro" id="IPR026992">
    <property type="entry name" value="DIOX_N"/>
</dbReference>
<keyword evidence="2" id="KW-0408">Iron</keyword>
<keyword evidence="2" id="KW-0479">Metal-binding</keyword>
<dbReference type="PROSITE" id="PS51471">
    <property type="entry name" value="FE2OG_OXY"/>
    <property type="match status" value="1"/>
</dbReference>
<dbReference type="PANTHER" id="PTHR47990">
    <property type="entry name" value="2-OXOGLUTARATE (2OG) AND FE(II)-DEPENDENT OXYGENASE SUPERFAMILY PROTEIN-RELATED"/>
    <property type="match status" value="1"/>
</dbReference>
<evidence type="ECO:0000259" key="3">
    <source>
        <dbReference type="PROSITE" id="PS51471"/>
    </source>
</evidence>
<dbReference type="AlphaFoldDB" id="A0A6G1LSI4"/>
<dbReference type="EMBL" id="WIWT01000038">
    <property type="protein sequence ID" value="KAF3210294.1"/>
    <property type="molecule type" value="Genomic_DNA"/>
</dbReference>
<dbReference type="EMBL" id="WIPF01000188">
    <property type="protein sequence ID" value="KAF3200909.1"/>
    <property type="molecule type" value="Genomic_DNA"/>
</dbReference>
<dbReference type="InterPro" id="IPR050231">
    <property type="entry name" value="Iron_ascorbate_oxido_reductase"/>
</dbReference>
<evidence type="ECO:0000256" key="1">
    <source>
        <dbReference type="ARBA" id="ARBA00008056"/>
    </source>
</evidence>
<dbReference type="InterPro" id="IPR044861">
    <property type="entry name" value="IPNS-like_FE2OG_OXY"/>
</dbReference>
<gene>
    <name evidence="4" type="ORF">TWF191_003524</name>
    <name evidence="5" type="ORF">TWF679_006790</name>
</gene>
<evidence type="ECO:0000313" key="5">
    <source>
        <dbReference type="EMBL" id="KAF3210294.1"/>
    </source>
</evidence>
<dbReference type="Pfam" id="PF03171">
    <property type="entry name" value="2OG-FeII_Oxy"/>
    <property type="match status" value="1"/>
</dbReference>
<protein>
    <recommendedName>
        <fullName evidence="3">Fe2OG dioxygenase domain-containing protein</fullName>
    </recommendedName>
</protein>
<dbReference type="SUPFAM" id="SSF51197">
    <property type="entry name" value="Clavaminate synthase-like"/>
    <property type="match status" value="1"/>
</dbReference>
<dbReference type="InterPro" id="IPR027443">
    <property type="entry name" value="IPNS-like_sf"/>
</dbReference>
<proteinExistence type="inferred from homology"/>
<dbReference type="Proteomes" id="UP000483672">
    <property type="component" value="Unassembled WGS sequence"/>
</dbReference>
<evidence type="ECO:0000313" key="4">
    <source>
        <dbReference type="EMBL" id="KAF3200909.1"/>
    </source>
</evidence>
<accession>A0A6G1LSI4</accession>
<organism evidence="4 6">
    <name type="scientific">Orbilia oligospora</name>
    <name type="common">Nematode-trapping fungus</name>
    <name type="synonym">Arthrobotrys oligospora</name>
    <dbReference type="NCBI Taxonomy" id="2813651"/>
    <lineage>
        <taxon>Eukaryota</taxon>
        <taxon>Fungi</taxon>
        <taxon>Dikarya</taxon>
        <taxon>Ascomycota</taxon>
        <taxon>Pezizomycotina</taxon>
        <taxon>Orbiliomycetes</taxon>
        <taxon>Orbiliales</taxon>
        <taxon>Orbiliaceae</taxon>
        <taxon>Orbilia</taxon>
    </lineage>
</organism>
<comment type="similarity">
    <text evidence="1 2">Belongs to the iron/ascorbate-dependent oxidoreductase family.</text>
</comment>